<gene>
    <name evidence="2" type="ORF">SAMN05216266_101759</name>
</gene>
<evidence type="ECO:0000313" key="2">
    <source>
        <dbReference type="EMBL" id="SFA83934.1"/>
    </source>
</evidence>
<protein>
    <submittedName>
        <fullName evidence="2">Sortase family protein</fullName>
    </submittedName>
</protein>
<dbReference type="SUPFAM" id="SSF63817">
    <property type="entry name" value="Sortase"/>
    <property type="match status" value="1"/>
</dbReference>
<evidence type="ECO:0000256" key="1">
    <source>
        <dbReference type="ARBA" id="ARBA00022801"/>
    </source>
</evidence>
<dbReference type="Proteomes" id="UP000243799">
    <property type="component" value="Unassembled WGS sequence"/>
</dbReference>
<keyword evidence="3" id="KW-1185">Reference proteome</keyword>
<dbReference type="InterPro" id="IPR005754">
    <property type="entry name" value="Sortase"/>
</dbReference>
<name>A0A1I0W5V6_9PSEU</name>
<sequence>MEIPAIGVSTGEIIDLGLEPDGALEVPADAVTAGWFSKSPTPGELGPSVIAGHVDYRKVPGVFFRLHELPVGEQVTVHREDGTSVEFTVDRVERYPKAEFPTDEVYGNTEVPELRLITCGGAFDSSSGEYVDNVVAYATMTSVA</sequence>
<keyword evidence="1" id="KW-0378">Hydrolase</keyword>
<dbReference type="Gene3D" id="2.40.260.10">
    <property type="entry name" value="Sortase"/>
    <property type="match status" value="1"/>
</dbReference>
<dbReference type="GO" id="GO:0016787">
    <property type="term" value="F:hydrolase activity"/>
    <property type="evidence" value="ECO:0007669"/>
    <property type="project" value="UniProtKB-KW"/>
</dbReference>
<dbReference type="STRING" id="490629.SAMN05216266_101759"/>
<dbReference type="Pfam" id="PF04203">
    <property type="entry name" value="Sortase"/>
    <property type="match status" value="1"/>
</dbReference>
<dbReference type="NCBIfam" id="NF033748">
    <property type="entry name" value="class_F_sortase"/>
    <property type="match status" value="1"/>
</dbReference>
<dbReference type="CDD" id="cd05829">
    <property type="entry name" value="Sortase_F"/>
    <property type="match status" value="1"/>
</dbReference>
<dbReference type="EMBL" id="FOKG01000001">
    <property type="protein sequence ID" value="SFA83934.1"/>
    <property type="molecule type" value="Genomic_DNA"/>
</dbReference>
<dbReference type="InterPro" id="IPR042001">
    <property type="entry name" value="Sortase_F"/>
</dbReference>
<proteinExistence type="predicted"/>
<dbReference type="InterPro" id="IPR023365">
    <property type="entry name" value="Sortase_dom-sf"/>
</dbReference>
<accession>A0A1I0W5V6</accession>
<evidence type="ECO:0000313" key="3">
    <source>
        <dbReference type="Proteomes" id="UP000243799"/>
    </source>
</evidence>
<reference evidence="3" key="1">
    <citation type="submission" date="2016-10" db="EMBL/GenBank/DDBJ databases">
        <authorList>
            <person name="Varghese N."/>
            <person name="Submissions S."/>
        </authorList>
    </citation>
    <scope>NUCLEOTIDE SEQUENCE [LARGE SCALE GENOMIC DNA]</scope>
    <source>
        <strain evidence="3">CGMCC 4.3568</strain>
    </source>
</reference>
<dbReference type="AlphaFoldDB" id="A0A1I0W5V6"/>
<organism evidence="2 3">
    <name type="scientific">Amycolatopsis marina</name>
    <dbReference type="NCBI Taxonomy" id="490629"/>
    <lineage>
        <taxon>Bacteria</taxon>
        <taxon>Bacillati</taxon>
        <taxon>Actinomycetota</taxon>
        <taxon>Actinomycetes</taxon>
        <taxon>Pseudonocardiales</taxon>
        <taxon>Pseudonocardiaceae</taxon>
        <taxon>Amycolatopsis</taxon>
    </lineage>
</organism>